<keyword evidence="13" id="KW-1185">Reference proteome</keyword>
<dbReference type="GO" id="GO:0030552">
    <property type="term" value="F:cAMP binding"/>
    <property type="evidence" value="ECO:0007669"/>
    <property type="project" value="UniProtKB-KW"/>
</dbReference>
<name>A0A367KTP2_RHIST</name>
<dbReference type="InterPro" id="IPR000595">
    <property type="entry name" value="cNMP-bd_dom"/>
</dbReference>
<dbReference type="GO" id="GO:0034236">
    <property type="term" value="F:protein kinase A catalytic subunit binding"/>
    <property type="evidence" value="ECO:0007669"/>
    <property type="project" value="TreeGrafter"/>
</dbReference>
<sequence>MSKFEYKENNLLNEKLDQQIKEKPLKGSPDTHPLDISEESSDEEDKVSDELPEFVPTNRGRRTSISAESIEPSLFTKIKIPKSDVQCQRIRMALADNFLFCRLDEEQVNDVVNAMAVKSIKASSEVIKQGDPGDYFYVVESGELDCSIDHQKVTVLKPKDSFGELALMYNAPRAATIVANEDCVLYALDRITFRSILMDNTSQKRIMYERFLSEVPIFKSLEAYERHKISDALESVVFEDKDVIIREGDVGEDFYLIESGEAIFYKTLEDGTRKQVMIGKKGDYFGELALINDEPRAVSVISNGRLKCATLRKNAFTRLLGPVMDILKRNSENYHAVLQQSLQ</sequence>
<keyword evidence="6 8" id="KW-0547">Nucleotide-binding</keyword>
<dbReference type="Gene3D" id="2.60.120.10">
    <property type="entry name" value="Jelly Rolls"/>
    <property type="match status" value="2"/>
</dbReference>
<dbReference type="InterPro" id="IPR012198">
    <property type="entry name" value="cAMP_dep_PK_reg_su"/>
</dbReference>
<dbReference type="InterPro" id="IPR014710">
    <property type="entry name" value="RmlC-like_jellyroll"/>
</dbReference>
<feature type="domain" description="Cyclic nucleotide-binding" evidence="11">
    <location>
        <begin position="217"/>
        <end position="337"/>
    </location>
</feature>
<dbReference type="GO" id="GO:0004862">
    <property type="term" value="F:cAMP-dependent protein kinase inhibitor activity"/>
    <property type="evidence" value="ECO:0007669"/>
    <property type="project" value="TreeGrafter"/>
</dbReference>
<dbReference type="GO" id="GO:0005829">
    <property type="term" value="C:cytosol"/>
    <property type="evidence" value="ECO:0007669"/>
    <property type="project" value="TreeGrafter"/>
</dbReference>
<evidence type="ECO:0000256" key="3">
    <source>
        <dbReference type="ARBA" id="ARBA00022553"/>
    </source>
</evidence>
<dbReference type="GO" id="GO:0033554">
    <property type="term" value="P:cellular response to stress"/>
    <property type="evidence" value="ECO:0007669"/>
    <property type="project" value="UniProtKB-ARBA"/>
</dbReference>
<comment type="similarity">
    <text evidence="1 8">Belongs to the cAMP-dependent kinase regulatory chain family.</text>
</comment>
<dbReference type="STRING" id="4846.A0A367KTP2"/>
<evidence type="ECO:0000313" key="13">
    <source>
        <dbReference type="Proteomes" id="UP000253551"/>
    </source>
</evidence>
<dbReference type="SMART" id="SM00100">
    <property type="entry name" value="cNMP"/>
    <property type="match status" value="2"/>
</dbReference>
<evidence type="ECO:0000256" key="6">
    <source>
        <dbReference type="ARBA" id="ARBA00022741"/>
    </source>
</evidence>
<dbReference type="InterPro" id="IPR018490">
    <property type="entry name" value="cNMP-bd_dom_sf"/>
</dbReference>
<evidence type="ECO:0000259" key="11">
    <source>
        <dbReference type="PROSITE" id="PS50042"/>
    </source>
</evidence>
<feature type="region of interest" description="Disordered" evidence="10">
    <location>
        <begin position="15"/>
        <end position="65"/>
    </location>
</feature>
<keyword evidence="3" id="KW-0597">Phosphoprotein</keyword>
<evidence type="ECO:0000313" key="12">
    <source>
        <dbReference type="EMBL" id="RCI05571.1"/>
    </source>
</evidence>
<dbReference type="PROSITE" id="PS00888">
    <property type="entry name" value="CNMP_BINDING_1"/>
    <property type="match status" value="2"/>
</dbReference>
<dbReference type="InterPro" id="IPR050503">
    <property type="entry name" value="cAMP-dep_PK_reg_su-like"/>
</dbReference>
<dbReference type="OrthoDB" id="417078at2759"/>
<evidence type="ECO:0000256" key="1">
    <source>
        <dbReference type="ARBA" id="ARBA00005753"/>
    </source>
</evidence>
<dbReference type="PANTHER" id="PTHR11635">
    <property type="entry name" value="CAMP-DEPENDENT PROTEIN KINASE REGULATORY CHAIN"/>
    <property type="match status" value="1"/>
</dbReference>
<dbReference type="FunFam" id="2.60.120.10:FF:000006">
    <property type="entry name" value="cAMP-dependent protein kinase type I-alpha regulatory subunit"/>
    <property type="match status" value="1"/>
</dbReference>
<keyword evidence="5" id="KW-0677">Repeat</keyword>
<dbReference type="Pfam" id="PF00027">
    <property type="entry name" value="cNMP_binding"/>
    <property type="match status" value="2"/>
</dbReference>
<dbReference type="EMBL" id="PJQM01000356">
    <property type="protein sequence ID" value="RCI05571.1"/>
    <property type="molecule type" value="Genomic_DNA"/>
</dbReference>
<protein>
    <recommendedName>
        <fullName evidence="2 8">cAMP-dependent protein kinase regulatory subunit</fullName>
    </recommendedName>
</protein>
<dbReference type="PROSITE" id="PS50042">
    <property type="entry name" value="CNMP_BINDING_3"/>
    <property type="match status" value="2"/>
</dbReference>
<dbReference type="GO" id="GO:0005952">
    <property type="term" value="C:cAMP-dependent protein kinase complex"/>
    <property type="evidence" value="ECO:0007669"/>
    <property type="project" value="InterPro"/>
</dbReference>
<proteinExistence type="inferred from homology"/>
<dbReference type="PRINTS" id="PR00103">
    <property type="entry name" value="CAMPKINASE"/>
</dbReference>
<dbReference type="PROSITE" id="PS00889">
    <property type="entry name" value="CNMP_BINDING_2"/>
    <property type="match status" value="1"/>
</dbReference>
<feature type="binding site" evidence="9">
    <location>
        <position position="287"/>
    </location>
    <ligand>
        <name>3',5'-cyclic AMP</name>
        <dbReference type="ChEBI" id="CHEBI:58165"/>
        <label>2</label>
    </ligand>
</feature>
<dbReference type="GO" id="GO:0005634">
    <property type="term" value="C:nucleus"/>
    <property type="evidence" value="ECO:0007669"/>
    <property type="project" value="TreeGrafter"/>
</dbReference>
<keyword evidence="4 8" id="KW-0116">cAMP-binding</keyword>
<evidence type="ECO:0000256" key="5">
    <source>
        <dbReference type="ARBA" id="ARBA00022737"/>
    </source>
</evidence>
<feature type="binding site" evidence="9">
    <location>
        <position position="173"/>
    </location>
    <ligand>
        <name>3',5'-cyclic AMP</name>
        <dbReference type="ChEBI" id="CHEBI:58165"/>
        <label>1</label>
    </ligand>
</feature>
<evidence type="ECO:0000256" key="9">
    <source>
        <dbReference type="PIRSR" id="PIRSR000548-1"/>
    </source>
</evidence>
<dbReference type="AlphaFoldDB" id="A0A367KTP2"/>
<evidence type="ECO:0000256" key="2">
    <source>
        <dbReference type="ARBA" id="ARBA00020355"/>
    </source>
</evidence>
<dbReference type="PIRSF" id="PIRSF000548">
    <property type="entry name" value="PK_regulatory"/>
    <property type="match status" value="1"/>
</dbReference>
<feature type="binding site" evidence="9">
    <location>
        <position position="164"/>
    </location>
    <ligand>
        <name>3',5'-cyclic AMP</name>
        <dbReference type="ChEBI" id="CHEBI:58165"/>
        <label>1</label>
    </ligand>
</feature>
<dbReference type="CDD" id="cd00038">
    <property type="entry name" value="CAP_ED"/>
    <property type="match status" value="2"/>
</dbReference>
<dbReference type="InterPro" id="IPR018488">
    <property type="entry name" value="cNMP-bd_CS"/>
</dbReference>
<evidence type="ECO:0000256" key="4">
    <source>
        <dbReference type="ARBA" id="ARBA00022566"/>
    </source>
</evidence>
<organism evidence="12 13">
    <name type="scientific">Rhizopus stolonifer</name>
    <name type="common">Rhizopus nigricans</name>
    <dbReference type="NCBI Taxonomy" id="4846"/>
    <lineage>
        <taxon>Eukaryota</taxon>
        <taxon>Fungi</taxon>
        <taxon>Fungi incertae sedis</taxon>
        <taxon>Mucoromycota</taxon>
        <taxon>Mucoromycotina</taxon>
        <taxon>Mucoromycetes</taxon>
        <taxon>Mucorales</taxon>
        <taxon>Mucorineae</taxon>
        <taxon>Rhizopodaceae</taxon>
        <taxon>Rhizopus</taxon>
    </lineage>
</organism>
<feature type="binding site" evidence="9">
    <location>
        <position position="296"/>
    </location>
    <ligand>
        <name>3',5'-cyclic AMP</name>
        <dbReference type="ChEBI" id="CHEBI:58165"/>
        <label>2</label>
    </ligand>
</feature>
<reference evidence="12 13" key="1">
    <citation type="journal article" date="2018" name="G3 (Bethesda)">
        <title>Phylogenetic and Phylogenomic Definition of Rhizopus Species.</title>
        <authorList>
            <person name="Gryganskyi A.P."/>
            <person name="Golan J."/>
            <person name="Dolatabadi S."/>
            <person name="Mondo S."/>
            <person name="Robb S."/>
            <person name="Idnurm A."/>
            <person name="Muszewska A."/>
            <person name="Steczkiewicz K."/>
            <person name="Masonjones S."/>
            <person name="Liao H.L."/>
            <person name="Gajdeczka M.T."/>
            <person name="Anike F."/>
            <person name="Vuek A."/>
            <person name="Anishchenko I.M."/>
            <person name="Voigt K."/>
            <person name="de Hoog G.S."/>
            <person name="Smith M.E."/>
            <person name="Heitman J."/>
            <person name="Vilgalys R."/>
            <person name="Stajich J.E."/>
        </authorList>
    </citation>
    <scope>NUCLEOTIDE SEQUENCE [LARGE SCALE GENOMIC DNA]</scope>
    <source>
        <strain evidence="12 13">LSU 92-RS-03</strain>
    </source>
</reference>
<dbReference type="FunFam" id="2.60.120.10:FF:000039">
    <property type="entry name" value="cAMP-dependent protein kinase regulatory subunit"/>
    <property type="match status" value="1"/>
</dbReference>
<feature type="domain" description="Cyclic nucleotide-binding" evidence="11">
    <location>
        <begin position="99"/>
        <end position="214"/>
    </location>
</feature>
<accession>A0A367KTP2</accession>
<gene>
    <name evidence="12" type="ORF">CU098_010180</name>
</gene>
<dbReference type="Proteomes" id="UP000253551">
    <property type="component" value="Unassembled WGS sequence"/>
</dbReference>
<feature type="compositionally biased region" description="Basic and acidic residues" evidence="10">
    <location>
        <begin position="15"/>
        <end position="25"/>
    </location>
</feature>
<comment type="subunit">
    <text evidence="8">Tetramer, composed of 2 regulatory (R) and 2 catalytic (C) subunits. In the presence of cAMP it dissociates into 2 active monomeric C subunits and an R dimer.</text>
</comment>
<comment type="caution">
    <text evidence="12">The sequence shown here is derived from an EMBL/GenBank/DDBJ whole genome shotgun (WGS) entry which is preliminary data.</text>
</comment>
<evidence type="ECO:0000256" key="10">
    <source>
        <dbReference type="SAM" id="MobiDB-lite"/>
    </source>
</evidence>
<feature type="compositionally biased region" description="Acidic residues" evidence="10">
    <location>
        <begin position="36"/>
        <end position="52"/>
    </location>
</feature>
<evidence type="ECO:0000256" key="7">
    <source>
        <dbReference type="ARBA" id="ARBA00023149"/>
    </source>
</evidence>
<evidence type="ECO:0000256" key="8">
    <source>
        <dbReference type="PIRNR" id="PIRNR000548"/>
    </source>
</evidence>
<keyword evidence="7 8" id="KW-0114">cAMP</keyword>
<dbReference type="SUPFAM" id="SSF51206">
    <property type="entry name" value="cAMP-binding domain-like"/>
    <property type="match status" value="2"/>
</dbReference>
<dbReference type="PANTHER" id="PTHR11635:SF152">
    <property type="entry name" value="CAMP-DEPENDENT PROTEIN KINASE TYPE I REGULATORY SUBUNIT-RELATED"/>
    <property type="match status" value="1"/>
</dbReference>